<evidence type="ECO:0000256" key="1">
    <source>
        <dbReference type="SAM" id="MobiDB-lite"/>
    </source>
</evidence>
<dbReference type="PaxDb" id="4097-A0A1S3Y5S2"/>
<protein>
    <submittedName>
        <fullName evidence="2">Uncharacterized protein</fullName>
    </submittedName>
</protein>
<proteinExistence type="predicted"/>
<dbReference type="AlphaFoldDB" id="A0A1S3Y5S2"/>
<gene>
    <name evidence="2" type="primary">LOC107772261</name>
</gene>
<dbReference type="RefSeq" id="XP_016447242.1">
    <property type="nucleotide sequence ID" value="XM_016591756.1"/>
</dbReference>
<name>A0A1S3Y5S2_TOBAC</name>
<dbReference type="KEGG" id="nta:107772261"/>
<dbReference type="OrthoDB" id="10274096at2759"/>
<evidence type="ECO:0000313" key="2">
    <source>
        <dbReference type="RefSeq" id="XP_016447242.1"/>
    </source>
</evidence>
<reference evidence="2" key="1">
    <citation type="submission" date="2025-08" db="UniProtKB">
        <authorList>
            <consortium name="RefSeq"/>
        </authorList>
    </citation>
    <scope>IDENTIFICATION</scope>
</reference>
<sequence>MVTHKALPRTEEISEEGSGKVPESLEIEDASYRSQQTVGTSEGAGPEALRTEENAPSESPGAIVIGDSPTLPVFSKGVIREAQALEALEMSRSYKGEDPFRDLFTGVEDAAGPRNVSGLLCEVQLALNRAVAVHREACSWSRAELHRFATDLQRVTEERNSLNSF</sequence>
<accession>A0A1S3Y5S2</accession>
<feature type="region of interest" description="Disordered" evidence="1">
    <location>
        <begin position="1"/>
        <end position="66"/>
    </location>
</feature>
<organism evidence="2">
    <name type="scientific">Nicotiana tabacum</name>
    <name type="common">Common tobacco</name>
    <dbReference type="NCBI Taxonomy" id="4097"/>
    <lineage>
        <taxon>Eukaryota</taxon>
        <taxon>Viridiplantae</taxon>
        <taxon>Streptophyta</taxon>
        <taxon>Embryophyta</taxon>
        <taxon>Tracheophyta</taxon>
        <taxon>Spermatophyta</taxon>
        <taxon>Magnoliopsida</taxon>
        <taxon>eudicotyledons</taxon>
        <taxon>Gunneridae</taxon>
        <taxon>Pentapetalae</taxon>
        <taxon>asterids</taxon>
        <taxon>lamiids</taxon>
        <taxon>Solanales</taxon>
        <taxon>Solanaceae</taxon>
        <taxon>Nicotianoideae</taxon>
        <taxon>Nicotianeae</taxon>
        <taxon>Nicotiana</taxon>
    </lineage>
</organism>